<dbReference type="EMBL" id="JBHULB010000082">
    <property type="protein sequence ID" value="MFD2588897.1"/>
    <property type="molecule type" value="Genomic_DNA"/>
</dbReference>
<reference evidence="3" key="1">
    <citation type="journal article" date="2019" name="Int. J. Syst. Evol. Microbiol.">
        <title>The Global Catalogue of Microorganisms (GCM) 10K type strain sequencing project: providing services to taxonomists for standard genome sequencing and annotation.</title>
        <authorList>
            <consortium name="The Broad Institute Genomics Platform"/>
            <consortium name="The Broad Institute Genome Sequencing Center for Infectious Disease"/>
            <person name="Wu L."/>
            <person name="Ma J."/>
        </authorList>
    </citation>
    <scope>NUCLEOTIDE SEQUENCE [LARGE SCALE GENOMIC DNA]</scope>
    <source>
        <strain evidence="3">KCTC 52368</strain>
    </source>
</reference>
<dbReference type="Proteomes" id="UP001597526">
    <property type="component" value="Unassembled WGS sequence"/>
</dbReference>
<feature type="signal peptide" evidence="1">
    <location>
        <begin position="1"/>
        <end position="23"/>
    </location>
</feature>
<dbReference type="Pfam" id="PF19193">
    <property type="entry name" value="Tectonin"/>
    <property type="match status" value="1"/>
</dbReference>
<keyword evidence="1" id="KW-0732">Signal</keyword>
<name>A0ABW5N1E9_9FLAO</name>
<protein>
    <submittedName>
        <fullName evidence="2">Tectonin domain-containing protein</fullName>
    </submittedName>
</protein>
<accession>A0ABW5N1E9</accession>
<evidence type="ECO:0000313" key="3">
    <source>
        <dbReference type="Proteomes" id="UP001597526"/>
    </source>
</evidence>
<organism evidence="2 3">
    <name type="scientific">Croceitalea marina</name>
    <dbReference type="NCBI Taxonomy" id="1775166"/>
    <lineage>
        <taxon>Bacteria</taxon>
        <taxon>Pseudomonadati</taxon>
        <taxon>Bacteroidota</taxon>
        <taxon>Flavobacteriia</taxon>
        <taxon>Flavobacteriales</taxon>
        <taxon>Flavobacteriaceae</taxon>
        <taxon>Croceitalea</taxon>
    </lineage>
</organism>
<proteinExistence type="predicted"/>
<keyword evidence="3" id="KW-1185">Reference proteome</keyword>
<dbReference type="InterPro" id="IPR006624">
    <property type="entry name" value="Beta-propeller_rpt_TECPR"/>
</dbReference>
<evidence type="ECO:0000256" key="1">
    <source>
        <dbReference type="SAM" id="SignalP"/>
    </source>
</evidence>
<dbReference type="RefSeq" id="WP_377768361.1">
    <property type="nucleotide sequence ID" value="NZ_JBHULB010000082.1"/>
</dbReference>
<dbReference type="SUPFAM" id="SSF101898">
    <property type="entry name" value="NHL repeat"/>
    <property type="match status" value="1"/>
</dbReference>
<gene>
    <name evidence="2" type="ORF">ACFSQJ_18370</name>
</gene>
<comment type="caution">
    <text evidence="2">The sequence shown here is derived from an EMBL/GenBank/DDBJ whole genome shotgun (WGS) entry which is preliminary data.</text>
</comment>
<evidence type="ECO:0000313" key="2">
    <source>
        <dbReference type="EMBL" id="MFD2588897.1"/>
    </source>
</evidence>
<feature type="chain" id="PRO_5046912857" evidence="1">
    <location>
        <begin position="24"/>
        <end position="428"/>
    </location>
</feature>
<sequence length="428" mass="48460">MKIFKYIIIVVLLTITVNQNVNAQTFVKVGGQATDIAMSAKDGSVYVVNAQKNIKKYNTRTKKFLPFGAQLKNAKSVSVTKDGVVYMVNTSGEVSLDVNGRWIKVPGIKTDEVICGKNGTIAAIDDRNKMRFLKSGKWNLAPNPNYNRTISDFNQVNIITSKEQYARDSGGKFKQWKQGRWRDLNGQPNQIALDQKAEKIYAVGRNKGIYKWLKQTQKWVLLPGTRKDFVAMAVHDGKIWAVSTNKTIYYYDTRETNTGSNEENYAGTYRVTVTKLLSVDEERYYGTIGAYLDASIKSGKVPIKPLNNLPNRLYDIPRSSSLKAKRKKVTVPKFINSRTSRNVVYNYFVDINKIREFRLLGEAANNKADFSLQFNMKSWGVTGGGLFGDKGGYHSQKINIKNLELNKEYFFMNSSPEICIGFKIEKTN</sequence>